<dbReference type="RefSeq" id="WP_077278692.1">
    <property type="nucleotide sequence ID" value="NZ_MVBK01000044.1"/>
</dbReference>
<keyword evidence="9" id="KW-0472">Membrane</keyword>
<evidence type="ECO:0000256" key="3">
    <source>
        <dbReference type="ARBA" id="ARBA00022741"/>
    </source>
</evidence>
<accession>A0A1V3NIC2</accession>
<evidence type="ECO:0000259" key="10">
    <source>
        <dbReference type="PROSITE" id="PS50893"/>
    </source>
</evidence>
<evidence type="ECO:0000256" key="2">
    <source>
        <dbReference type="ARBA" id="ARBA00022475"/>
    </source>
</evidence>
<dbReference type="Gene3D" id="3.40.50.300">
    <property type="entry name" value="P-loop containing nucleotide triphosphate hydrolases"/>
    <property type="match status" value="1"/>
</dbReference>
<evidence type="ECO:0000256" key="4">
    <source>
        <dbReference type="ARBA" id="ARBA00022833"/>
    </source>
</evidence>
<dbReference type="STRING" id="108003.B1C78_08150"/>
<keyword evidence="2" id="KW-1003">Cell membrane</keyword>
<reference evidence="11 12" key="1">
    <citation type="submission" date="2017-02" db="EMBL/GenBank/DDBJ databases">
        <title>Genomic diversity within the haloalkaliphilic genus Thioalkalivibrio.</title>
        <authorList>
            <person name="Ahn A.-C."/>
            <person name="Meier-Kolthoff J."/>
            <person name="Overmars L."/>
            <person name="Richter M."/>
            <person name="Woyke T."/>
            <person name="Sorokin D.Y."/>
            <person name="Muyzer G."/>
        </authorList>
    </citation>
    <scope>NUCLEOTIDE SEQUENCE [LARGE SCALE GENOMIC DNA]</scope>
    <source>
        <strain evidence="11 12">ALJD</strain>
    </source>
</reference>
<keyword evidence="3" id="KW-0547">Nucleotide-binding</keyword>
<dbReference type="Proteomes" id="UP000189462">
    <property type="component" value="Unassembled WGS sequence"/>
</dbReference>
<dbReference type="PANTHER" id="PTHR42734">
    <property type="entry name" value="METAL TRANSPORT SYSTEM ATP-BINDING PROTEIN TM_0124-RELATED"/>
    <property type="match status" value="1"/>
</dbReference>
<protein>
    <submittedName>
        <fullName evidence="11">Zinc ABC transporter ATP-binding protein ZnuC</fullName>
    </submittedName>
</protein>
<name>A0A1V3NIC2_9GAMM</name>
<keyword evidence="4" id="KW-0862">Zinc</keyword>
<evidence type="ECO:0000256" key="9">
    <source>
        <dbReference type="ARBA" id="ARBA00023136"/>
    </source>
</evidence>
<dbReference type="InterPro" id="IPR003593">
    <property type="entry name" value="AAA+_ATPase"/>
</dbReference>
<organism evidence="11 12">
    <name type="scientific">Thioalkalivibrio denitrificans</name>
    <dbReference type="NCBI Taxonomy" id="108003"/>
    <lineage>
        <taxon>Bacteria</taxon>
        <taxon>Pseudomonadati</taxon>
        <taxon>Pseudomonadota</taxon>
        <taxon>Gammaproteobacteria</taxon>
        <taxon>Chromatiales</taxon>
        <taxon>Ectothiorhodospiraceae</taxon>
        <taxon>Thioalkalivibrio</taxon>
    </lineage>
</organism>
<evidence type="ECO:0000256" key="7">
    <source>
        <dbReference type="ARBA" id="ARBA00022967"/>
    </source>
</evidence>
<gene>
    <name evidence="11" type="primary">znuC</name>
    <name evidence="11" type="ORF">B1C78_08150</name>
</gene>
<dbReference type="PROSITE" id="PS50893">
    <property type="entry name" value="ABC_TRANSPORTER_2"/>
    <property type="match status" value="1"/>
</dbReference>
<dbReference type="OrthoDB" id="9806726at2"/>
<evidence type="ECO:0000256" key="1">
    <source>
        <dbReference type="ARBA" id="ARBA00022448"/>
    </source>
</evidence>
<dbReference type="InterPro" id="IPR017871">
    <property type="entry name" value="ABC_transporter-like_CS"/>
</dbReference>
<dbReference type="SUPFAM" id="SSF52540">
    <property type="entry name" value="P-loop containing nucleoside triphosphate hydrolases"/>
    <property type="match status" value="1"/>
</dbReference>
<dbReference type="GO" id="GO:0010043">
    <property type="term" value="P:response to zinc ion"/>
    <property type="evidence" value="ECO:0007669"/>
    <property type="project" value="TreeGrafter"/>
</dbReference>
<dbReference type="AlphaFoldDB" id="A0A1V3NIC2"/>
<proteinExistence type="predicted"/>
<evidence type="ECO:0000256" key="8">
    <source>
        <dbReference type="ARBA" id="ARBA00023065"/>
    </source>
</evidence>
<feature type="domain" description="ABC transporter" evidence="10">
    <location>
        <begin position="1"/>
        <end position="214"/>
    </location>
</feature>
<dbReference type="InterPro" id="IPR050153">
    <property type="entry name" value="Metal_Ion_Import_ABC"/>
</dbReference>
<evidence type="ECO:0000313" key="12">
    <source>
        <dbReference type="Proteomes" id="UP000189462"/>
    </source>
</evidence>
<dbReference type="GO" id="GO:0005524">
    <property type="term" value="F:ATP binding"/>
    <property type="evidence" value="ECO:0007669"/>
    <property type="project" value="UniProtKB-KW"/>
</dbReference>
<dbReference type="FunFam" id="3.40.50.300:FF:000392">
    <property type="entry name" value="Zinc import ATP-binding protein ZnuC"/>
    <property type="match status" value="1"/>
</dbReference>
<keyword evidence="7" id="KW-1278">Translocase</keyword>
<dbReference type="GO" id="GO:0016887">
    <property type="term" value="F:ATP hydrolysis activity"/>
    <property type="evidence" value="ECO:0007669"/>
    <property type="project" value="InterPro"/>
</dbReference>
<evidence type="ECO:0000256" key="5">
    <source>
        <dbReference type="ARBA" id="ARBA00022840"/>
    </source>
</evidence>
<dbReference type="PANTHER" id="PTHR42734:SF9">
    <property type="entry name" value="ZINC IMPORT ATP-BINDING PROTEIN ZNUC"/>
    <property type="match status" value="1"/>
</dbReference>
<sequence length="254" mass="27454">MHKVGLVLGGRRILHDVDLGVGKGQIVTLIGPNGAGKTCLVRVLLGLIGATEGQVNRAAGLRIGYMPQRVMVDEVLPITVGRFLTLGGRASRQRQEAVLRETGVAHLMGQPVQSVSGGEMQRVLLARALLREPDLLVLDEPAQGVDVGGQAEVFRLIANIRDRYGCGVLLVSHELHLVMEAADSVVCLNQHVCCTGRPEAVSRHPEYLRLFGHPSEARGLAVYAHDHDHRHDLHGCVVSDQGQGEREKVQGDKP</sequence>
<dbReference type="GO" id="GO:0006829">
    <property type="term" value="P:zinc ion transport"/>
    <property type="evidence" value="ECO:0007669"/>
    <property type="project" value="UniProtKB-KW"/>
</dbReference>
<keyword evidence="8" id="KW-0406">Ion transport</keyword>
<keyword evidence="5 11" id="KW-0067">ATP-binding</keyword>
<dbReference type="EMBL" id="MVBK01000044">
    <property type="protein sequence ID" value="OOG24821.1"/>
    <property type="molecule type" value="Genomic_DNA"/>
</dbReference>
<dbReference type="SMART" id="SM00382">
    <property type="entry name" value="AAA"/>
    <property type="match status" value="1"/>
</dbReference>
<evidence type="ECO:0000256" key="6">
    <source>
        <dbReference type="ARBA" id="ARBA00022906"/>
    </source>
</evidence>
<keyword evidence="12" id="KW-1185">Reference proteome</keyword>
<dbReference type="InterPro" id="IPR027417">
    <property type="entry name" value="P-loop_NTPase"/>
</dbReference>
<evidence type="ECO:0000313" key="11">
    <source>
        <dbReference type="EMBL" id="OOG24821.1"/>
    </source>
</evidence>
<dbReference type="InterPro" id="IPR003439">
    <property type="entry name" value="ABC_transporter-like_ATP-bd"/>
</dbReference>
<keyword evidence="1" id="KW-0813">Transport</keyword>
<dbReference type="Pfam" id="PF00005">
    <property type="entry name" value="ABC_tran"/>
    <property type="match status" value="1"/>
</dbReference>
<dbReference type="PROSITE" id="PS00211">
    <property type="entry name" value="ABC_TRANSPORTER_1"/>
    <property type="match status" value="1"/>
</dbReference>
<keyword evidence="6" id="KW-0864">Zinc transport</keyword>
<comment type="caution">
    <text evidence="11">The sequence shown here is derived from an EMBL/GenBank/DDBJ whole genome shotgun (WGS) entry which is preliminary data.</text>
</comment>